<dbReference type="AlphaFoldDB" id="A0AAV4AD41"/>
<evidence type="ECO:0000313" key="3">
    <source>
        <dbReference type="Proteomes" id="UP000735302"/>
    </source>
</evidence>
<dbReference type="EMBL" id="BLXT01003747">
    <property type="protein sequence ID" value="GFO05255.1"/>
    <property type="molecule type" value="Genomic_DNA"/>
</dbReference>
<comment type="caution">
    <text evidence="2">The sequence shown here is derived from an EMBL/GenBank/DDBJ whole genome shotgun (WGS) entry which is preliminary data.</text>
</comment>
<feature type="compositionally biased region" description="Basic residues" evidence="1">
    <location>
        <begin position="44"/>
        <end position="59"/>
    </location>
</feature>
<feature type="region of interest" description="Disordered" evidence="1">
    <location>
        <begin position="39"/>
        <end position="59"/>
    </location>
</feature>
<organism evidence="2 3">
    <name type="scientific">Plakobranchus ocellatus</name>
    <dbReference type="NCBI Taxonomy" id="259542"/>
    <lineage>
        <taxon>Eukaryota</taxon>
        <taxon>Metazoa</taxon>
        <taxon>Spiralia</taxon>
        <taxon>Lophotrochozoa</taxon>
        <taxon>Mollusca</taxon>
        <taxon>Gastropoda</taxon>
        <taxon>Heterobranchia</taxon>
        <taxon>Euthyneura</taxon>
        <taxon>Panpulmonata</taxon>
        <taxon>Sacoglossa</taxon>
        <taxon>Placobranchoidea</taxon>
        <taxon>Plakobranchidae</taxon>
        <taxon>Plakobranchus</taxon>
    </lineage>
</organism>
<dbReference type="Proteomes" id="UP000735302">
    <property type="component" value="Unassembled WGS sequence"/>
</dbReference>
<protein>
    <submittedName>
        <fullName evidence="2">Uncharacterized protein</fullName>
    </submittedName>
</protein>
<proteinExistence type="predicted"/>
<evidence type="ECO:0000256" key="1">
    <source>
        <dbReference type="SAM" id="MobiDB-lite"/>
    </source>
</evidence>
<accession>A0AAV4AD41</accession>
<gene>
    <name evidence="2" type="ORF">PoB_003176000</name>
</gene>
<evidence type="ECO:0000313" key="2">
    <source>
        <dbReference type="EMBL" id="GFO05255.1"/>
    </source>
</evidence>
<keyword evidence="3" id="KW-1185">Reference proteome</keyword>
<sequence>MNQQASSRRRTTSRKFWVDQETRLRLWVEASLHPGYVKPSSLSTRRKSSAAQKLKSRGRKLLRSSAQDGINTICVGAVDGKHIANKKPT</sequence>
<name>A0AAV4AD41_9GAST</name>
<reference evidence="2 3" key="1">
    <citation type="journal article" date="2021" name="Elife">
        <title>Chloroplast acquisition without the gene transfer in kleptoplastic sea slugs, Plakobranchus ocellatus.</title>
        <authorList>
            <person name="Maeda T."/>
            <person name="Takahashi S."/>
            <person name="Yoshida T."/>
            <person name="Shimamura S."/>
            <person name="Takaki Y."/>
            <person name="Nagai Y."/>
            <person name="Toyoda A."/>
            <person name="Suzuki Y."/>
            <person name="Arimoto A."/>
            <person name="Ishii H."/>
            <person name="Satoh N."/>
            <person name="Nishiyama T."/>
            <person name="Hasebe M."/>
            <person name="Maruyama T."/>
            <person name="Minagawa J."/>
            <person name="Obokata J."/>
            <person name="Shigenobu S."/>
        </authorList>
    </citation>
    <scope>NUCLEOTIDE SEQUENCE [LARGE SCALE GENOMIC DNA]</scope>
</reference>